<keyword evidence="1" id="KW-0812">Transmembrane</keyword>
<evidence type="ECO:0000313" key="2">
    <source>
        <dbReference type="EMBL" id="XDQ77305.1"/>
    </source>
</evidence>
<evidence type="ECO:0008006" key="3">
    <source>
        <dbReference type="Google" id="ProtNLM"/>
    </source>
</evidence>
<organism evidence="2">
    <name type="scientific">Streptomyces sp. Y1</name>
    <dbReference type="NCBI Taxonomy" id="3238634"/>
    <lineage>
        <taxon>Bacteria</taxon>
        <taxon>Bacillati</taxon>
        <taxon>Actinomycetota</taxon>
        <taxon>Actinomycetes</taxon>
        <taxon>Kitasatosporales</taxon>
        <taxon>Streptomycetaceae</taxon>
        <taxon>Streptomyces</taxon>
    </lineage>
</organism>
<name>A0AB39TCZ3_9ACTN</name>
<keyword evidence="1" id="KW-0472">Membrane</keyword>
<dbReference type="EMBL" id="CP163445">
    <property type="protein sequence ID" value="XDQ77305.1"/>
    <property type="molecule type" value="Genomic_DNA"/>
</dbReference>
<dbReference type="AlphaFoldDB" id="A0AB39TCZ3"/>
<sequence length="156" mass="16295">MRTHRAGAGGRPPMYRARPPMYRARPGGRRFHPVRARPAAATSGTAALLACGALALGLGALGDLHAGRAPYLAHLALCALLGGCARPRAAPLIGLAAWLCCNAFAEHRHAELGWAGPGWELGHYAMFTAAAWLAALPAALPRRTVRVALLRPDGTA</sequence>
<feature type="transmembrane region" description="Helical" evidence="1">
    <location>
        <begin position="121"/>
        <end position="140"/>
    </location>
</feature>
<proteinExistence type="predicted"/>
<dbReference type="RefSeq" id="WP_369182196.1">
    <property type="nucleotide sequence ID" value="NZ_CP163445.1"/>
</dbReference>
<protein>
    <recommendedName>
        <fullName evidence="3">Integral membrane protein</fullName>
    </recommendedName>
</protein>
<gene>
    <name evidence="2" type="ORF">AB2U05_01780</name>
</gene>
<accession>A0AB39TCZ3</accession>
<evidence type="ECO:0000256" key="1">
    <source>
        <dbReference type="SAM" id="Phobius"/>
    </source>
</evidence>
<reference evidence="2" key="1">
    <citation type="submission" date="2024-07" db="EMBL/GenBank/DDBJ databases">
        <authorList>
            <person name="Yu S.T."/>
        </authorList>
    </citation>
    <scope>NUCLEOTIDE SEQUENCE</scope>
    <source>
        <strain evidence="2">Y1</strain>
    </source>
</reference>
<keyword evidence="1" id="KW-1133">Transmembrane helix</keyword>